<comment type="caution">
    <text evidence="2">The sequence shown here is derived from an EMBL/GenBank/DDBJ whole genome shotgun (WGS) entry which is preliminary data.</text>
</comment>
<feature type="domain" description="UspA" evidence="1">
    <location>
        <begin position="153"/>
        <end position="192"/>
    </location>
</feature>
<dbReference type="Pfam" id="PF00582">
    <property type="entry name" value="Usp"/>
    <property type="match status" value="1"/>
</dbReference>
<organism evidence="2 3">
    <name type="scientific">Populus tomentosa</name>
    <name type="common">Chinese white poplar</name>
    <dbReference type="NCBI Taxonomy" id="118781"/>
    <lineage>
        <taxon>Eukaryota</taxon>
        <taxon>Viridiplantae</taxon>
        <taxon>Streptophyta</taxon>
        <taxon>Embryophyta</taxon>
        <taxon>Tracheophyta</taxon>
        <taxon>Spermatophyta</taxon>
        <taxon>Magnoliopsida</taxon>
        <taxon>eudicotyledons</taxon>
        <taxon>Gunneridae</taxon>
        <taxon>Pentapetalae</taxon>
        <taxon>rosids</taxon>
        <taxon>fabids</taxon>
        <taxon>Malpighiales</taxon>
        <taxon>Salicaceae</taxon>
        <taxon>Saliceae</taxon>
        <taxon>Populus</taxon>
    </lineage>
</organism>
<keyword evidence="3" id="KW-1185">Reference proteome</keyword>
<dbReference type="CDD" id="cd23659">
    <property type="entry name" value="USP_At3g01520-like"/>
    <property type="match status" value="1"/>
</dbReference>
<evidence type="ECO:0000313" key="2">
    <source>
        <dbReference type="EMBL" id="KAG6766588.1"/>
    </source>
</evidence>
<dbReference type="PANTHER" id="PTHR46553">
    <property type="entry name" value="ADENINE NUCLEOTIDE ALPHA HYDROLASES-LIKE SUPERFAMILY PROTEIN"/>
    <property type="match status" value="1"/>
</dbReference>
<accession>A0A8X7Z942</accession>
<reference evidence="2" key="1">
    <citation type="journal article" date="2020" name="bioRxiv">
        <title>Hybrid origin of Populus tomentosa Carr. identified through genome sequencing and phylogenomic analysis.</title>
        <authorList>
            <person name="An X."/>
            <person name="Gao K."/>
            <person name="Chen Z."/>
            <person name="Li J."/>
            <person name="Yang X."/>
            <person name="Yang X."/>
            <person name="Zhou J."/>
            <person name="Guo T."/>
            <person name="Zhao T."/>
            <person name="Huang S."/>
            <person name="Miao D."/>
            <person name="Khan W.U."/>
            <person name="Rao P."/>
            <person name="Ye M."/>
            <person name="Lei B."/>
            <person name="Liao W."/>
            <person name="Wang J."/>
            <person name="Ji L."/>
            <person name="Li Y."/>
            <person name="Guo B."/>
            <person name="Mustafa N.S."/>
            <person name="Li S."/>
            <person name="Yun Q."/>
            <person name="Keller S.R."/>
            <person name="Mao J."/>
            <person name="Zhang R."/>
            <person name="Strauss S.H."/>
        </authorList>
    </citation>
    <scope>NUCLEOTIDE SEQUENCE</scope>
    <source>
        <strain evidence="2">GM15</strain>
        <tissue evidence="2">Leaf</tissue>
    </source>
</reference>
<protein>
    <recommendedName>
        <fullName evidence="1">UspA domain-containing protein</fullName>
    </recommendedName>
</protein>
<name>A0A8X7Z942_POPTO</name>
<dbReference type="Proteomes" id="UP000886885">
    <property type="component" value="Chromosome 8A"/>
</dbReference>
<dbReference type="AlphaFoldDB" id="A0A8X7Z942"/>
<dbReference type="OrthoDB" id="843225at2759"/>
<gene>
    <name evidence="2" type="ORF">POTOM_030676</name>
</gene>
<sequence>MAVTANLLIFFILLFTYCNIVISTCLKLEIFKSGAGFCFCWRREGEFVGAKAKKTAKMAGTGKKVMALGMVNNEPSFYALQWTLDHFFVPFGQDPPFKLLIIHAQPRLASVVGFTGPGLVDVIPIMEADSKKRTQNVVDKAREVCNNKGVNRHHESMLVVGSHNYGAVKRALLGSVSDHCAHNAPCSVLIVKQSKH</sequence>
<proteinExistence type="predicted"/>
<evidence type="ECO:0000313" key="3">
    <source>
        <dbReference type="Proteomes" id="UP000886885"/>
    </source>
</evidence>
<dbReference type="InterPro" id="IPR006016">
    <property type="entry name" value="UspA"/>
</dbReference>
<dbReference type="EMBL" id="JAAWWB010000015">
    <property type="protein sequence ID" value="KAG6766588.1"/>
    <property type="molecule type" value="Genomic_DNA"/>
</dbReference>
<evidence type="ECO:0000259" key="1">
    <source>
        <dbReference type="Pfam" id="PF00582"/>
    </source>
</evidence>
<dbReference type="PANTHER" id="PTHR46553:SF3">
    <property type="entry name" value="ADENINE NUCLEOTIDE ALPHA HYDROLASES-LIKE SUPERFAMILY PROTEIN"/>
    <property type="match status" value="1"/>
</dbReference>